<reference evidence="3" key="1">
    <citation type="journal article" date="2020" name="Stud. Mycol.">
        <title>101 Dothideomycetes genomes: a test case for predicting lifestyles and emergence of pathogens.</title>
        <authorList>
            <person name="Haridas S."/>
            <person name="Albert R."/>
            <person name="Binder M."/>
            <person name="Bloem J."/>
            <person name="Labutti K."/>
            <person name="Salamov A."/>
            <person name="Andreopoulos B."/>
            <person name="Baker S."/>
            <person name="Barry K."/>
            <person name="Bills G."/>
            <person name="Bluhm B."/>
            <person name="Cannon C."/>
            <person name="Castanera R."/>
            <person name="Culley D."/>
            <person name="Daum C."/>
            <person name="Ezra D."/>
            <person name="Gonzalez J."/>
            <person name="Henrissat B."/>
            <person name="Kuo A."/>
            <person name="Liang C."/>
            <person name="Lipzen A."/>
            <person name="Lutzoni F."/>
            <person name="Magnuson J."/>
            <person name="Mondo S."/>
            <person name="Nolan M."/>
            <person name="Ohm R."/>
            <person name="Pangilinan J."/>
            <person name="Park H.-J."/>
            <person name="Ramirez L."/>
            <person name="Alfaro M."/>
            <person name="Sun H."/>
            <person name="Tritt A."/>
            <person name="Yoshinaga Y."/>
            <person name="Zwiers L.-H."/>
            <person name="Turgeon B."/>
            <person name="Goodwin S."/>
            <person name="Spatafora J."/>
            <person name="Crous P."/>
            <person name="Grigoriev I."/>
        </authorList>
    </citation>
    <scope>NUCLEOTIDE SEQUENCE</scope>
    <source>
        <strain evidence="3">CBS 107.79</strain>
    </source>
</reference>
<organism evidence="3 4">
    <name type="scientific">Bimuria novae-zelandiae CBS 107.79</name>
    <dbReference type="NCBI Taxonomy" id="1447943"/>
    <lineage>
        <taxon>Eukaryota</taxon>
        <taxon>Fungi</taxon>
        <taxon>Dikarya</taxon>
        <taxon>Ascomycota</taxon>
        <taxon>Pezizomycotina</taxon>
        <taxon>Dothideomycetes</taxon>
        <taxon>Pleosporomycetidae</taxon>
        <taxon>Pleosporales</taxon>
        <taxon>Massarineae</taxon>
        <taxon>Didymosphaeriaceae</taxon>
        <taxon>Bimuria</taxon>
    </lineage>
</organism>
<dbReference type="AlphaFoldDB" id="A0A6A5UYR0"/>
<dbReference type="InterPro" id="IPR004827">
    <property type="entry name" value="bZIP"/>
</dbReference>
<dbReference type="Proteomes" id="UP000800036">
    <property type="component" value="Unassembled WGS sequence"/>
</dbReference>
<protein>
    <recommendedName>
        <fullName evidence="2">BZIP domain-containing protein</fullName>
    </recommendedName>
</protein>
<dbReference type="OrthoDB" id="2245989at2759"/>
<name>A0A6A5UYR0_9PLEO</name>
<gene>
    <name evidence="3" type="ORF">BU23DRAFT_237773</name>
</gene>
<accession>A0A6A5UYR0</accession>
<proteinExistence type="predicted"/>
<dbReference type="GO" id="GO:0003700">
    <property type="term" value="F:DNA-binding transcription factor activity"/>
    <property type="evidence" value="ECO:0007669"/>
    <property type="project" value="InterPro"/>
</dbReference>
<evidence type="ECO:0000259" key="2">
    <source>
        <dbReference type="PROSITE" id="PS00036"/>
    </source>
</evidence>
<evidence type="ECO:0000256" key="1">
    <source>
        <dbReference type="SAM" id="MobiDB-lite"/>
    </source>
</evidence>
<dbReference type="CDD" id="cd14688">
    <property type="entry name" value="bZIP_YAP"/>
    <property type="match status" value="1"/>
</dbReference>
<dbReference type="EMBL" id="ML976708">
    <property type="protein sequence ID" value="KAF1969570.1"/>
    <property type="molecule type" value="Genomic_DNA"/>
</dbReference>
<keyword evidence="4" id="KW-1185">Reference proteome</keyword>
<feature type="compositionally biased region" description="Polar residues" evidence="1">
    <location>
        <begin position="13"/>
        <end position="31"/>
    </location>
</feature>
<evidence type="ECO:0000313" key="3">
    <source>
        <dbReference type="EMBL" id="KAF1969570.1"/>
    </source>
</evidence>
<feature type="region of interest" description="Disordered" evidence="1">
    <location>
        <begin position="1"/>
        <end position="62"/>
    </location>
</feature>
<feature type="region of interest" description="Disordered" evidence="1">
    <location>
        <begin position="185"/>
        <end position="221"/>
    </location>
</feature>
<dbReference type="PROSITE" id="PS00036">
    <property type="entry name" value="BZIP_BASIC"/>
    <property type="match status" value="1"/>
</dbReference>
<feature type="domain" description="BZIP" evidence="2">
    <location>
        <begin position="48"/>
        <end position="62"/>
    </location>
</feature>
<sequence>MIPLAGAMFVTAPYQSQSTSRPPSRKANSATDGEEAAKKPKKVNSEIRKQQNRIASRNYREKRKRKLQYLQQLLEDGESPEQAAQAVEEVDRERMVTPEYHAQRSPASTFTLPSNASFHPLAVTSGNAIDPIFGTSYERQLGRTPQNYAPYETSWSAPMYSSSPNVDMAAWSVPTWMHNVNYTPSTSSRPEEFQYTPPTHAHPTFEQLPTPPQQSRTPDPDLFVLGSYGHCRRIDSHQAMGIPNASLPSSASSSPFHYAKYAGVP</sequence>
<evidence type="ECO:0000313" key="4">
    <source>
        <dbReference type="Proteomes" id="UP000800036"/>
    </source>
</evidence>
<feature type="compositionally biased region" description="Basic and acidic residues" evidence="1">
    <location>
        <begin position="35"/>
        <end position="49"/>
    </location>
</feature>